<reference evidence="5" key="1">
    <citation type="submission" date="2015-08" db="UniProtKB">
        <authorList>
            <consortium name="WormBaseParasite"/>
        </authorList>
    </citation>
    <scope>IDENTIFICATION</scope>
</reference>
<feature type="coiled-coil region" evidence="1">
    <location>
        <begin position="653"/>
        <end position="683"/>
    </location>
</feature>
<feature type="coiled-coil region" evidence="1">
    <location>
        <begin position="453"/>
        <end position="483"/>
    </location>
</feature>
<feature type="region of interest" description="Disordered" evidence="2">
    <location>
        <begin position="374"/>
        <end position="396"/>
    </location>
</feature>
<keyword evidence="3" id="KW-0732">Signal</keyword>
<feature type="signal peptide" evidence="3">
    <location>
        <begin position="1"/>
        <end position="22"/>
    </location>
</feature>
<dbReference type="Proteomes" id="UP000035681">
    <property type="component" value="Unplaced"/>
</dbReference>
<evidence type="ECO:0000256" key="3">
    <source>
        <dbReference type="SAM" id="SignalP"/>
    </source>
</evidence>
<evidence type="ECO:0000256" key="1">
    <source>
        <dbReference type="SAM" id="Coils"/>
    </source>
</evidence>
<feature type="chain" id="PRO_5005327163" evidence="3">
    <location>
        <begin position="23"/>
        <end position="1070"/>
    </location>
</feature>
<sequence length="1070" mass="125637">MWNILKLLSTIIIIILINKVKNENIACLLYSQCEARARYEEQLCVGHEWRKPTFLIPSFPIIMTNKSRCYATLKPEFDAIERLENKLYDEYYKCLIENSNEKEIPKHCNNNYLSNRNYTTTVDSPISCFIGKLRIEQQCGDLKGCCPSITKCSKKRKNSSIIYKLLDLHKQLKSQIAICKISTKNKRRHPNTNKLDYNNQQNNNKINEGRLIIRIGNSLSEFDGDELMSNLKQAPKETNIYVNNNGDVERTNKGKDYGDKIDKKNRISNFEEHKQLTSNYTAQKSSSNSKTVDEYKKESLSSEIGLSIIDEYKNIKNIATDTEDDDLDDLDALSKIIKCPETKDKITTTHIVKDINDKIKDIWFDKKISNKEENNSFEKNSNKTSQNSLNKTLNSKIKISKESKSNVKKTLEEENFKENNIEKDLKHKETIKEKNIIQKSKEDEEEVVKEKNIKENSKQKEVIKEKNLELEEHSNKNSSLYKEQKGEVSDPFLLLLNKFQKINFPKLKNTTEFPPHLEMVTKDTHLTFENVTSKMILTKNDTINIEQFDNKTDDKSFENHKKIYKELTKTNNNNESTDNLKKNSIEYTIYNDNFKNQNLINNTIESNYFFSNNSSKEKKYEDSFKKSEYSNKITSSNNKKEGYGNEYLEKNQIKNKLNEIDGVELMKKEYQNHLQKILLLQNEEEKKLKEKISFFKLNGARKVSHEERGDELIEMTEVESNNKNMHKNDSHIFEEEDSPLKRIAEIVKNCKSRYAGAVKILDENTKPLSLKNSFINWKKTLDERLIKIKEDKTVNVEEFNKFYYKIENETNEISKLFDVYRNNDYDEINDNILFEDNICQPLPYDDNYYNTKTFIDEEDENIVHTINDSNYKKSIENFKKVHSIAYNLRIPNETRFLTSCDYYVKCRSHINLLLDKCSSLIPERPAIPSTESILLSNLNMCGDINMPFFNELYGLYIKRNMNLRSCLKKHDNTNGSTDFCNIKSNNLISTTKEIIKDQDLQLELGKCFSDVNKLQKQCYQMSKCCTEYEGCRKNITNIKDERRMIYLTAKITENNQNCLEKYERKFFKFN</sequence>
<dbReference type="WBParaSite" id="SSTP_0000059600.1">
    <property type="protein sequence ID" value="SSTP_0000059600.1"/>
    <property type="gene ID" value="SSTP_0000059600"/>
</dbReference>
<name>A0A0K0DTN4_STRER</name>
<evidence type="ECO:0000256" key="2">
    <source>
        <dbReference type="SAM" id="MobiDB-lite"/>
    </source>
</evidence>
<accession>A0A0K0DTN4</accession>
<dbReference type="STRING" id="6248.A0A0K0DTN4"/>
<organism evidence="5">
    <name type="scientific">Strongyloides stercoralis</name>
    <name type="common">Threadworm</name>
    <dbReference type="NCBI Taxonomy" id="6248"/>
    <lineage>
        <taxon>Eukaryota</taxon>
        <taxon>Metazoa</taxon>
        <taxon>Ecdysozoa</taxon>
        <taxon>Nematoda</taxon>
        <taxon>Chromadorea</taxon>
        <taxon>Rhabditida</taxon>
        <taxon>Tylenchina</taxon>
        <taxon>Panagrolaimomorpha</taxon>
        <taxon>Strongyloidoidea</taxon>
        <taxon>Strongyloididae</taxon>
        <taxon>Strongyloides</taxon>
    </lineage>
</organism>
<proteinExistence type="predicted"/>
<evidence type="ECO:0000313" key="5">
    <source>
        <dbReference type="WBParaSite" id="SSTP_0000059600.1"/>
    </source>
</evidence>
<protein>
    <submittedName>
        <fullName evidence="5">ShKT domain-containing protein</fullName>
    </submittedName>
</protein>
<feature type="compositionally biased region" description="Polar residues" evidence="2">
    <location>
        <begin position="384"/>
        <end position="393"/>
    </location>
</feature>
<keyword evidence="1" id="KW-0175">Coiled coil</keyword>
<keyword evidence="4" id="KW-1185">Reference proteome</keyword>
<dbReference type="AlphaFoldDB" id="A0A0K0DTN4"/>
<dbReference type="WBParaSite" id="TCONS_00014409.p1">
    <property type="protein sequence ID" value="TCONS_00014409.p1"/>
    <property type="gene ID" value="XLOC_009618"/>
</dbReference>
<evidence type="ECO:0000313" key="4">
    <source>
        <dbReference type="Proteomes" id="UP000035681"/>
    </source>
</evidence>